<geneLocation type="plasmid" evidence="4">
    <name>pRA2</name>
</geneLocation>
<dbReference type="Gene3D" id="1.10.10.2690">
    <property type="match status" value="1"/>
</dbReference>
<dbReference type="Pfam" id="PF16509">
    <property type="entry name" value="KORA"/>
    <property type="match status" value="1"/>
</dbReference>
<reference evidence="4" key="3">
    <citation type="journal article" date="2000" name="J. Bacteriol.">
        <title>Characterization of the endogenous plasmid from Pseudomonas alcaligenes NCIB 9867: DNA sequence and mechanism of transfer.</title>
        <authorList>
            <person name="Kwong S.M."/>
            <person name="Yeo C.C."/>
            <person name="Suwanto A."/>
            <person name="Poh C.L."/>
        </authorList>
    </citation>
    <scope>NUCLEOTIDE SEQUENCE</scope>
    <source>
        <strain evidence="4">NCIB 9867</strain>
        <plasmid evidence="4">pRA2</plasmid>
    </source>
</reference>
<dbReference type="InterPro" id="IPR032428">
    <property type="entry name" value="TrfB"/>
</dbReference>
<proteinExistence type="predicted"/>
<dbReference type="RefSeq" id="WP_011178351.1">
    <property type="nucleotide sequence ID" value="NC_005909.1"/>
</dbReference>
<dbReference type="AlphaFoldDB" id="Q9XAX2"/>
<dbReference type="EMBL" id="U88088">
    <property type="protein sequence ID" value="AAD40330.1"/>
    <property type="molecule type" value="Genomic_DNA"/>
</dbReference>
<protein>
    <submittedName>
        <fullName evidence="4">KorA</fullName>
    </submittedName>
</protein>
<reference evidence="4" key="2">
    <citation type="journal article" date="1998" name="FEMS Microbiol. Lett.">
        <title>Tn5563, a transposon encoding putative mercuric ion transport proteins located on plasmid pRA2 of Pseudomonas alcaligenes.</title>
        <authorList>
            <person name="Yeo C.C."/>
            <person name="Tham J.M."/>
            <person name="Kwong S.M."/>
            <person name="Yiin S."/>
            <person name="Poh C.L."/>
        </authorList>
    </citation>
    <scope>NUCLEOTIDE SEQUENCE</scope>
    <source>
        <strain evidence="4">NCIB 9867</strain>
        <plasmid evidence="4">pRA2</plasmid>
    </source>
</reference>
<evidence type="ECO:0000259" key="3">
    <source>
        <dbReference type="Pfam" id="PF16509"/>
    </source>
</evidence>
<evidence type="ECO:0000256" key="2">
    <source>
        <dbReference type="ARBA" id="ARBA00023163"/>
    </source>
</evidence>
<dbReference type="InterPro" id="IPR053721">
    <property type="entry name" value="Fimbrial_Adhesin_Reg"/>
</dbReference>
<accession>Q9XAX2</accession>
<reference evidence="4" key="1">
    <citation type="journal article" date="1998" name="FEMS Microbiol. Lett.">
        <title>Sequence analysis of plasmid pRA2 from Pseudomonas alcaligenes NCIB 9867 (P25X) reveals a novel replication region.</title>
        <authorList>
            <person name="Kwong S.M."/>
            <person name="Yeo C.C."/>
            <person name="Chuah D."/>
            <person name="Poh C.L."/>
        </authorList>
    </citation>
    <scope>NUCLEOTIDE SEQUENCE</scope>
    <source>
        <strain evidence="4">NCIB 9867</strain>
        <plasmid evidence="4">pRA2</plasmid>
    </source>
</reference>
<keyword evidence="4" id="KW-0614">Plasmid</keyword>
<evidence type="ECO:0000256" key="1">
    <source>
        <dbReference type="ARBA" id="ARBA00023015"/>
    </source>
</evidence>
<keyword evidence="2" id="KW-0804">Transcription</keyword>
<sequence>MTAKKSPEDLLRKGRAKKRSMTLSEFVAVEPLLKISPERIKAARLVLVDGMTYEGAATVVGLGWTRQAVNDCVRVVWGVFQNFQKAIAAAHRSKTIPEGWEQITLVAPSELIPEFYAQIAAAAPGGKTPAKRKPRKPKSEA</sequence>
<organism evidence="4">
    <name type="scientific">Aquipseudomonas alcaligenes</name>
    <name type="common">Pseudomonas alcaligenes</name>
    <dbReference type="NCBI Taxonomy" id="43263"/>
    <lineage>
        <taxon>Bacteria</taxon>
        <taxon>Pseudomonadati</taxon>
        <taxon>Pseudomonadota</taxon>
        <taxon>Gammaproteobacteria</taxon>
        <taxon>Pseudomonadales</taxon>
        <taxon>Pseudomonadaceae</taxon>
        <taxon>Aquipseudomonas</taxon>
    </lineage>
</organism>
<name>Q9XAX2_AQUAC</name>
<feature type="domain" description="TrfB transcriptional repressor protein" evidence="3">
    <location>
        <begin position="21"/>
        <end position="111"/>
    </location>
</feature>
<gene>
    <name evidence="4" type="primary">korA</name>
</gene>
<keyword evidence="1" id="KW-0805">Transcription regulation</keyword>
<evidence type="ECO:0000313" key="4">
    <source>
        <dbReference type="EMBL" id="AAD40330.1"/>
    </source>
</evidence>